<dbReference type="InterPro" id="IPR001878">
    <property type="entry name" value="Znf_CCHC"/>
</dbReference>
<dbReference type="InterPro" id="IPR025724">
    <property type="entry name" value="GAG-pre-integrase_dom"/>
</dbReference>
<dbReference type="Pfam" id="PF22936">
    <property type="entry name" value="Pol_BBD"/>
    <property type="match status" value="1"/>
</dbReference>
<dbReference type="InterPro" id="IPR054722">
    <property type="entry name" value="PolX-like_BBD"/>
</dbReference>
<evidence type="ECO:0000256" key="1">
    <source>
        <dbReference type="PROSITE-ProRule" id="PRU00047"/>
    </source>
</evidence>
<dbReference type="SMART" id="SM00343">
    <property type="entry name" value="ZnF_C2HC"/>
    <property type="match status" value="1"/>
</dbReference>
<dbReference type="EMBL" id="SZYD01002783">
    <property type="protein sequence ID" value="KAC9145042.1"/>
    <property type="molecule type" value="Genomic_DNA"/>
</dbReference>
<sequence length="523" mass="58018">MAEGGEGNKQLANVKESINVPFQCPILNSTNYLIWSLRIKAIFRAHGIWEAVEPGTNVDPKKDNAAIAYLYQSLPEELILQIAHCPHAKDIWDALKTRHLGDSERIDDFAAKLASMASRSAALGTVIEESTMVRKLLTDIPDRFLNIAATIEQLVDLKTTQFQEIVGRLKAYEERTAVRPSGSNQDQLLLSYEEWDAKKRNDKGQGRGRGMGADSRGRGRAGGRGRGSGRGSNQVDGGRQTDRQKKDRSKLQCYRCDGYGHFSADCPTRKGEEANLTQAAAGEGPTLLMTITNQGTKEWINVSEERVFPGNYETKTDGDGMWYLDTGAINHMTGNKDLFSTLDNKTGGTVRFGDNSCVSIEGRGSILLDCKNGEKRLLTDVLYIPYLRSNIFSIGQAEEGGYEIRIKDGILTMLDQTGAVMMKVQRSANRLYRIRLTKGTPTCLSAEMLEAAWLWHARLGHLNFDTMKQLRNVVEGVPTIVHPNRVCEACLAGKHTRKGFPKHSTFKAEEPFDLITMDLCGPI</sequence>
<dbReference type="Proteomes" id="UP000326396">
    <property type="component" value="Unassembled WGS sequence"/>
</dbReference>
<evidence type="ECO:0000313" key="5">
    <source>
        <dbReference type="Proteomes" id="UP000326396"/>
    </source>
</evidence>
<protein>
    <recommendedName>
        <fullName evidence="3">CCHC-type domain-containing protein</fullName>
    </recommendedName>
</protein>
<dbReference type="PROSITE" id="PS50158">
    <property type="entry name" value="ZF_CCHC"/>
    <property type="match status" value="1"/>
</dbReference>
<dbReference type="Pfam" id="PF13961">
    <property type="entry name" value="DUF4219"/>
    <property type="match status" value="1"/>
</dbReference>
<name>A0A5N6L6M2_9ASTR</name>
<dbReference type="AlphaFoldDB" id="A0A5N6L6M2"/>
<dbReference type="PANTHER" id="PTHR47481">
    <property type="match status" value="1"/>
</dbReference>
<proteinExistence type="predicted"/>
<dbReference type="GO" id="GO:0008270">
    <property type="term" value="F:zinc ion binding"/>
    <property type="evidence" value="ECO:0007669"/>
    <property type="project" value="UniProtKB-KW"/>
</dbReference>
<keyword evidence="1" id="KW-0863">Zinc-finger</keyword>
<accession>A0A5N6L6M2</accession>
<dbReference type="Gene3D" id="4.10.60.10">
    <property type="entry name" value="Zinc finger, CCHC-type"/>
    <property type="match status" value="1"/>
</dbReference>
<keyword evidence="1" id="KW-0479">Metal-binding</keyword>
<evidence type="ECO:0000259" key="3">
    <source>
        <dbReference type="PROSITE" id="PS50158"/>
    </source>
</evidence>
<organism evidence="4 5">
    <name type="scientific">Mikania micrantha</name>
    <name type="common">bitter vine</name>
    <dbReference type="NCBI Taxonomy" id="192012"/>
    <lineage>
        <taxon>Eukaryota</taxon>
        <taxon>Viridiplantae</taxon>
        <taxon>Streptophyta</taxon>
        <taxon>Embryophyta</taxon>
        <taxon>Tracheophyta</taxon>
        <taxon>Spermatophyta</taxon>
        <taxon>Magnoliopsida</taxon>
        <taxon>eudicotyledons</taxon>
        <taxon>Gunneridae</taxon>
        <taxon>Pentapetalae</taxon>
        <taxon>asterids</taxon>
        <taxon>campanulids</taxon>
        <taxon>Asterales</taxon>
        <taxon>Asteraceae</taxon>
        <taxon>Asteroideae</taxon>
        <taxon>Heliantheae alliance</taxon>
        <taxon>Eupatorieae</taxon>
        <taxon>Mikania</taxon>
    </lineage>
</organism>
<evidence type="ECO:0000313" key="4">
    <source>
        <dbReference type="EMBL" id="KAC9145042.1"/>
    </source>
</evidence>
<dbReference type="Pfam" id="PF13976">
    <property type="entry name" value="gag_pre-integrs"/>
    <property type="match status" value="1"/>
</dbReference>
<feature type="region of interest" description="Disordered" evidence="2">
    <location>
        <begin position="199"/>
        <end position="247"/>
    </location>
</feature>
<feature type="domain" description="CCHC-type" evidence="3">
    <location>
        <begin position="253"/>
        <end position="267"/>
    </location>
</feature>
<reference evidence="4 5" key="1">
    <citation type="submission" date="2019-05" db="EMBL/GenBank/DDBJ databases">
        <title>Mikania micrantha, genome provides insights into the molecular mechanism of rapid growth.</title>
        <authorList>
            <person name="Liu B."/>
        </authorList>
    </citation>
    <scope>NUCLEOTIDE SEQUENCE [LARGE SCALE GENOMIC DNA]</scope>
    <source>
        <strain evidence="4">NLD-2019</strain>
        <tissue evidence="4">Leaf</tissue>
    </source>
</reference>
<keyword evidence="5" id="KW-1185">Reference proteome</keyword>
<dbReference type="Pfam" id="PF00098">
    <property type="entry name" value="zf-CCHC"/>
    <property type="match status" value="1"/>
</dbReference>
<gene>
    <name evidence="4" type="ORF">E3N88_46292</name>
</gene>
<dbReference type="InterPro" id="IPR025314">
    <property type="entry name" value="DUF4219"/>
</dbReference>
<evidence type="ECO:0000256" key="2">
    <source>
        <dbReference type="SAM" id="MobiDB-lite"/>
    </source>
</evidence>
<dbReference type="InterPro" id="IPR036875">
    <property type="entry name" value="Znf_CCHC_sf"/>
</dbReference>
<keyword evidence="1" id="KW-0862">Zinc</keyword>
<dbReference type="SUPFAM" id="SSF57756">
    <property type="entry name" value="Retrovirus zinc finger-like domains"/>
    <property type="match status" value="1"/>
</dbReference>
<comment type="caution">
    <text evidence="4">The sequence shown here is derived from an EMBL/GenBank/DDBJ whole genome shotgun (WGS) entry which is preliminary data.</text>
</comment>
<dbReference type="GO" id="GO:0003676">
    <property type="term" value="F:nucleic acid binding"/>
    <property type="evidence" value="ECO:0007669"/>
    <property type="project" value="InterPro"/>
</dbReference>
<dbReference type="OrthoDB" id="5378265at2759"/>
<dbReference type="PANTHER" id="PTHR47481:SF37">
    <property type="entry name" value="RETROTRANSPOSON GAG DOMAIN-CONTAINING PROTEIN"/>
    <property type="match status" value="1"/>
</dbReference>